<dbReference type="PROSITE" id="PS00233">
    <property type="entry name" value="CHIT_BIND_RR_1"/>
    <property type="match status" value="1"/>
</dbReference>
<evidence type="ECO:0000256" key="1">
    <source>
        <dbReference type="ARBA" id="ARBA00022460"/>
    </source>
</evidence>
<reference evidence="2 3" key="1">
    <citation type="submission" date="2017-06" db="EMBL/GenBank/DDBJ databases">
        <title>Aedes aegypti genome working group (AGWG) sequencing and assembly.</title>
        <authorList>
            <consortium name="Aedes aegypti Genome Working Group (AGWG)"/>
            <person name="Matthews B.J."/>
        </authorList>
    </citation>
    <scope>NUCLEOTIDE SEQUENCE [LARGE SCALE GENOMIC DNA]</scope>
    <source>
        <strain evidence="2 3">LVP_AGWG</strain>
    </source>
</reference>
<sequence length="446" mass="50221">MIKIVTCALIVTGLSATKMRFKCWGRRSEMKLSKIAIVFTLLFACAYASRNDSSSLDAVTQHPPVKHRTARLVREFPNSVEQRLQSIEYPSYNIPNPYGPGTYAFGYEIEDPQTGNVQFRDEEKLQNGTVRGSYGYMQPDGSVIITRFLADLLGYRATTEIRRADGQTVASFPGRSPITYNPALNPDYINPQYSAAILSHIKNQQFNPNQGLIQYPNGIPPTTPFPLQDYPINPTGPLPYDAPMNGNIFSNFFNQFPSNLIPSNIYNNLHSTFPNIIPQQNPLNTFATNIQNGIQQFTQNNPLGNFVSNAQTQFQQNNPFANWFNGNRFGQQQQQQQQIQQSPQLFLQSQQQQSLPGVGFSGLTGLGASNYLQNHRIPTTKRRRIIGTTKRRKHGLKTRDDTDADDWLEEFLESRKREMIYGLTTTTVTPKTVLNEVDVGGNKVPA</sequence>
<dbReference type="VEuPathDB" id="VectorBase:AAEL011501"/>
<evidence type="ECO:0000313" key="3">
    <source>
        <dbReference type="Proteomes" id="UP000008820"/>
    </source>
</evidence>
<dbReference type="OrthoDB" id="8021718at2759"/>
<accession>A0A1S4FTI8</accession>
<proteinExistence type="predicted"/>
<name>A0A1S4FTI8_AEDAE</name>
<dbReference type="EnsemblMetazoa" id="AAEL011501-RA">
    <property type="protein sequence ID" value="AAEL011501-PA"/>
    <property type="gene ID" value="AAEL011501"/>
</dbReference>
<dbReference type="InterPro" id="IPR031311">
    <property type="entry name" value="CHIT_BIND_RR_consensus"/>
</dbReference>
<dbReference type="Pfam" id="PF00379">
    <property type="entry name" value="Chitin_bind_4"/>
    <property type="match status" value="1"/>
</dbReference>
<dbReference type="PANTHER" id="PTHR10380:SF224">
    <property type="entry name" value="CUTICULAR PROTEIN 12A"/>
    <property type="match status" value="1"/>
</dbReference>
<keyword evidence="1" id="KW-0193">Cuticle</keyword>
<dbReference type="Proteomes" id="UP000008820">
    <property type="component" value="Chromosome 2"/>
</dbReference>
<dbReference type="PANTHER" id="PTHR10380">
    <property type="entry name" value="CUTICLE PROTEIN"/>
    <property type="match status" value="1"/>
</dbReference>
<organism evidence="2 3">
    <name type="scientific">Aedes aegypti</name>
    <name type="common">Yellowfever mosquito</name>
    <name type="synonym">Culex aegypti</name>
    <dbReference type="NCBI Taxonomy" id="7159"/>
    <lineage>
        <taxon>Eukaryota</taxon>
        <taxon>Metazoa</taxon>
        <taxon>Ecdysozoa</taxon>
        <taxon>Arthropoda</taxon>
        <taxon>Hexapoda</taxon>
        <taxon>Insecta</taxon>
        <taxon>Pterygota</taxon>
        <taxon>Neoptera</taxon>
        <taxon>Endopterygota</taxon>
        <taxon>Diptera</taxon>
        <taxon>Nematocera</taxon>
        <taxon>Culicoidea</taxon>
        <taxon>Culicidae</taxon>
        <taxon>Culicinae</taxon>
        <taxon>Aedini</taxon>
        <taxon>Aedes</taxon>
        <taxon>Stegomyia</taxon>
    </lineage>
</organism>
<dbReference type="InterPro" id="IPR000618">
    <property type="entry name" value="Insect_cuticle"/>
</dbReference>
<gene>
    <name evidence="2" type="primary">5574896</name>
</gene>
<dbReference type="InterPro" id="IPR050468">
    <property type="entry name" value="Cuticle_Struct_Prot"/>
</dbReference>
<dbReference type="PROSITE" id="PS51155">
    <property type="entry name" value="CHIT_BIND_RR_2"/>
    <property type="match status" value="1"/>
</dbReference>
<evidence type="ECO:0000313" key="2">
    <source>
        <dbReference type="EnsemblMetazoa" id="AAEL011501-PA"/>
    </source>
</evidence>
<dbReference type="InParanoid" id="A0A1S4FTI8"/>
<dbReference type="GO" id="GO:0008010">
    <property type="term" value="F:structural constituent of chitin-based larval cuticle"/>
    <property type="evidence" value="ECO:0007669"/>
    <property type="project" value="TreeGrafter"/>
</dbReference>
<dbReference type="GO" id="GO:0062129">
    <property type="term" value="C:chitin-based extracellular matrix"/>
    <property type="evidence" value="ECO:0007669"/>
    <property type="project" value="TreeGrafter"/>
</dbReference>
<dbReference type="AlphaFoldDB" id="A0A1S4FTI8"/>
<protein>
    <submittedName>
        <fullName evidence="2">Uncharacterized protein</fullName>
    </submittedName>
</protein>
<reference evidence="2" key="2">
    <citation type="submission" date="2021-02" db="UniProtKB">
        <authorList>
            <consortium name="EnsemblMetazoa"/>
        </authorList>
    </citation>
    <scope>IDENTIFICATION</scope>
    <source>
        <strain evidence="2">LVP_AGWG</strain>
    </source>
</reference>
<keyword evidence="3" id="KW-1185">Reference proteome</keyword>